<dbReference type="EMBL" id="CAJNOQ010001250">
    <property type="protein sequence ID" value="CAF0880528.1"/>
    <property type="molecule type" value="Genomic_DNA"/>
</dbReference>
<evidence type="ECO:0000313" key="3">
    <source>
        <dbReference type="EMBL" id="CAF3666809.1"/>
    </source>
</evidence>
<evidence type="ECO:0000313" key="4">
    <source>
        <dbReference type="Proteomes" id="UP000663829"/>
    </source>
</evidence>
<dbReference type="EMBL" id="CAJOBC010001250">
    <property type="protein sequence ID" value="CAF3666809.1"/>
    <property type="molecule type" value="Genomic_DNA"/>
</dbReference>
<dbReference type="Proteomes" id="UP000681722">
    <property type="component" value="Unassembled WGS sequence"/>
</dbReference>
<dbReference type="Proteomes" id="UP000663829">
    <property type="component" value="Unassembled WGS sequence"/>
</dbReference>
<gene>
    <name evidence="2" type="ORF">GPM918_LOCUS7586</name>
    <name evidence="3" type="ORF">SRO942_LOCUS7586</name>
</gene>
<dbReference type="OrthoDB" id="6021232at2759"/>
<accession>A0A813Y3R6</accession>
<protein>
    <submittedName>
        <fullName evidence="2">Uncharacterized protein</fullName>
    </submittedName>
</protein>
<organism evidence="2 4">
    <name type="scientific">Didymodactylos carnosus</name>
    <dbReference type="NCBI Taxonomy" id="1234261"/>
    <lineage>
        <taxon>Eukaryota</taxon>
        <taxon>Metazoa</taxon>
        <taxon>Spiralia</taxon>
        <taxon>Gnathifera</taxon>
        <taxon>Rotifera</taxon>
        <taxon>Eurotatoria</taxon>
        <taxon>Bdelloidea</taxon>
        <taxon>Philodinida</taxon>
        <taxon>Philodinidae</taxon>
        <taxon>Didymodactylos</taxon>
    </lineage>
</organism>
<keyword evidence="4" id="KW-1185">Reference proteome</keyword>
<evidence type="ECO:0000256" key="1">
    <source>
        <dbReference type="SAM" id="MobiDB-lite"/>
    </source>
</evidence>
<dbReference type="AlphaFoldDB" id="A0A813Y3R6"/>
<feature type="region of interest" description="Disordered" evidence="1">
    <location>
        <begin position="190"/>
        <end position="210"/>
    </location>
</feature>
<proteinExistence type="predicted"/>
<sequence>MVPPPPTQKTTKKNNTNNGVTKWLKSADEQIRKIIVLSEFRKLHLDYLFSFEFTPASATLCDQQNIRNQQKKLVAIDFLKEQFSSCFSSTDPTTINNKKYATVIDGGTLLEIKPLRSNYTIYDYAKQLLKRTITPQFKIFHRIDKRPYFRKKLSQVRPQNRALLAERLKDCWSQQSISQPQPILIKEDCEEDDDQKEDFSNNRVFDNDDNYDDDEDLVQDLYQNTDGITSDSNQDDDANDFENDIDLIQFQQQYSYPQLPENFSLISLDQDYLRSLFISLNNSFNDEYGLSTSLLQYPRSISMPPPSSQIASIHRFVSKLIQIKNNSLAQSYNNQAIICQTTTTLSKGILLCPIRANVKQAQSPPRSFLLKYNNNDIKRRQSLLSAPLSV</sequence>
<reference evidence="2" key="1">
    <citation type="submission" date="2021-02" db="EMBL/GenBank/DDBJ databases">
        <authorList>
            <person name="Nowell W R."/>
        </authorList>
    </citation>
    <scope>NUCLEOTIDE SEQUENCE</scope>
</reference>
<evidence type="ECO:0000313" key="2">
    <source>
        <dbReference type="EMBL" id="CAF0880528.1"/>
    </source>
</evidence>
<name>A0A813Y3R6_9BILA</name>
<comment type="caution">
    <text evidence="2">The sequence shown here is derived from an EMBL/GenBank/DDBJ whole genome shotgun (WGS) entry which is preliminary data.</text>
</comment>